<keyword evidence="4" id="KW-0732">Signal</keyword>
<dbReference type="GO" id="GO:0003755">
    <property type="term" value="F:peptidyl-prolyl cis-trans isomerase activity"/>
    <property type="evidence" value="ECO:0007669"/>
    <property type="project" value="UniProtKB-UniRule"/>
</dbReference>
<feature type="compositionally biased region" description="Low complexity" evidence="5">
    <location>
        <begin position="29"/>
        <end position="45"/>
    </location>
</feature>
<dbReference type="EC" id="5.2.1.8" evidence="4"/>
<dbReference type="InterPro" id="IPR044666">
    <property type="entry name" value="Cyclophilin_A-like"/>
</dbReference>
<evidence type="ECO:0000259" key="6">
    <source>
        <dbReference type="PROSITE" id="PS50072"/>
    </source>
</evidence>
<dbReference type="InterPro" id="IPR029000">
    <property type="entry name" value="Cyclophilin-like_dom_sf"/>
</dbReference>
<dbReference type="SUPFAM" id="SSF50891">
    <property type="entry name" value="Cyclophilin-like"/>
    <property type="match status" value="1"/>
</dbReference>
<dbReference type="EMBL" id="CADCVR010000003">
    <property type="protein sequence ID" value="CAA9473009.1"/>
    <property type="molecule type" value="Genomic_DNA"/>
</dbReference>
<dbReference type="PROSITE" id="PS51257">
    <property type="entry name" value="PROKAR_LIPOPROTEIN"/>
    <property type="match status" value="1"/>
</dbReference>
<feature type="region of interest" description="Disordered" evidence="5">
    <location>
        <begin position="24"/>
        <end position="68"/>
    </location>
</feature>
<comment type="function">
    <text evidence="1 4">PPIases accelerate the folding of proteins. It catalyzes the cis-trans isomerization of proline imidic peptide bonds in oligopeptides.</text>
</comment>
<protein>
    <recommendedName>
        <fullName evidence="4">Peptidyl-prolyl cis-trans isomerase</fullName>
        <shortName evidence="4">PPIase</shortName>
        <ecNumber evidence="4">5.2.1.8</ecNumber>
    </recommendedName>
</protein>
<feature type="signal peptide" evidence="4">
    <location>
        <begin position="1"/>
        <end position="20"/>
    </location>
</feature>
<organism evidence="7">
    <name type="scientific">uncultured Solirubrobacteraceae bacterium</name>
    <dbReference type="NCBI Taxonomy" id="1162706"/>
    <lineage>
        <taxon>Bacteria</taxon>
        <taxon>Bacillati</taxon>
        <taxon>Actinomycetota</taxon>
        <taxon>Thermoleophilia</taxon>
        <taxon>Solirubrobacterales</taxon>
        <taxon>Solirubrobacteraceae</taxon>
        <taxon>environmental samples</taxon>
    </lineage>
</organism>
<evidence type="ECO:0000313" key="7">
    <source>
        <dbReference type="EMBL" id="CAA9473009.1"/>
    </source>
</evidence>
<dbReference type="CDD" id="cd00317">
    <property type="entry name" value="cyclophilin"/>
    <property type="match status" value="1"/>
</dbReference>
<name>A0A6J4RR59_9ACTN</name>
<dbReference type="InterPro" id="IPR002130">
    <property type="entry name" value="Cyclophilin-type_PPIase_dom"/>
</dbReference>
<reference evidence="7" key="1">
    <citation type="submission" date="2020-02" db="EMBL/GenBank/DDBJ databases">
        <authorList>
            <person name="Meier V. D."/>
        </authorList>
    </citation>
    <scope>NUCLEOTIDE SEQUENCE</scope>
    <source>
        <strain evidence="7">AVDCRST_MAG53</strain>
    </source>
</reference>
<accession>A0A6J4RR59</accession>
<dbReference type="Pfam" id="PF00160">
    <property type="entry name" value="Pro_isomerase"/>
    <property type="match status" value="1"/>
</dbReference>
<dbReference type="InterPro" id="IPR020892">
    <property type="entry name" value="Cyclophilin-type_PPIase_CS"/>
</dbReference>
<dbReference type="PROSITE" id="PS00170">
    <property type="entry name" value="CSA_PPIASE_1"/>
    <property type="match status" value="1"/>
</dbReference>
<sequence>MLRRLALSLTTVALALSACGDDATQDVEAPPAGEAATPSTPAATPGAGGDCVKKEEPGGGGKTLACPTPTLVEGKENVVTFKTSEGSFEITLDAERAPATANSVAYLAEQGFYDGLDFHRVVPDFVIQGGDPRGDGTGGPGYSVTEAPPSDLTYTRGVVAMAKGGADAPGASGSQFFVVSAADVGLPPEYALVGRVTKGLATVDKITALGEGDGPPRKEVKIISATLSAR</sequence>
<evidence type="ECO:0000256" key="4">
    <source>
        <dbReference type="RuleBase" id="RU363019"/>
    </source>
</evidence>
<evidence type="ECO:0000256" key="1">
    <source>
        <dbReference type="ARBA" id="ARBA00002388"/>
    </source>
</evidence>
<comment type="similarity">
    <text evidence="4">Belongs to the cyclophilin-type PPIase family.</text>
</comment>
<comment type="catalytic activity">
    <reaction evidence="4">
        <text>[protein]-peptidylproline (omega=180) = [protein]-peptidylproline (omega=0)</text>
        <dbReference type="Rhea" id="RHEA:16237"/>
        <dbReference type="Rhea" id="RHEA-COMP:10747"/>
        <dbReference type="Rhea" id="RHEA-COMP:10748"/>
        <dbReference type="ChEBI" id="CHEBI:83833"/>
        <dbReference type="ChEBI" id="CHEBI:83834"/>
        <dbReference type="EC" id="5.2.1.8"/>
    </reaction>
</comment>
<evidence type="ECO:0000256" key="2">
    <source>
        <dbReference type="ARBA" id="ARBA00023110"/>
    </source>
</evidence>
<proteinExistence type="inferred from homology"/>
<dbReference type="PANTHER" id="PTHR45625">
    <property type="entry name" value="PEPTIDYL-PROLYL CIS-TRANS ISOMERASE-RELATED"/>
    <property type="match status" value="1"/>
</dbReference>
<feature type="domain" description="PPIase cyclophilin-type" evidence="6">
    <location>
        <begin position="75"/>
        <end position="227"/>
    </location>
</feature>
<dbReference type="GO" id="GO:0006457">
    <property type="term" value="P:protein folding"/>
    <property type="evidence" value="ECO:0007669"/>
    <property type="project" value="InterPro"/>
</dbReference>
<evidence type="ECO:0000256" key="5">
    <source>
        <dbReference type="SAM" id="MobiDB-lite"/>
    </source>
</evidence>
<keyword evidence="2 4" id="KW-0697">Rotamase</keyword>
<evidence type="ECO:0000256" key="3">
    <source>
        <dbReference type="ARBA" id="ARBA00023235"/>
    </source>
</evidence>
<dbReference type="Gene3D" id="2.40.100.10">
    <property type="entry name" value="Cyclophilin-like"/>
    <property type="match status" value="1"/>
</dbReference>
<dbReference type="AlphaFoldDB" id="A0A6J4RR59"/>
<feature type="chain" id="PRO_5039752525" description="Peptidyl-prolyl cis-trans isomerase" evidence="4">
    <location>
        <begin position="21"/>
        <end position="230"/>
    </location>
</feature>
<dbReference type="PRINTS" id="PR00153">
    <property type="entry name" value="CSAPPISMRASE"/>
</dbReference>
<keyword evidence="3 4" id="KW-0413">Isomerase</keyword>
<dbReference type="PANTHER" id="PTHR45625:SF4">
    <property type="entry name" value="PEPTIDYLPROLYL ISOMERASE DOMAIN AND WD REPEAT-CONTAINING PROTEIN 1"/>
    <property type="match status" value="1"/>
</dbReference>
<dbReference type="PROSITE" id="PS50072">
    <property type="entry name" value="CSA_PPIASE_2"/>
    <property type="match status" value="1"/>
</dbReference>
<gene>
    <name evidence="7" type="ORF">AVDCRST_MAG53-52</name>
</gene>